<feature type="domain" description="HNH endonuclease 5" evidence="1">
    <location>
        <begin position="24"/>
        <end position="59"/>
    </location>
</feature>
<sequence length="277" mass="30775">MVKHQNLPILPHHQPRRYGSSDRCIYCGSLDGLTKEHIIPYALGGTWIFPKASCKTCAKITAAFEGQFCRTILGPLRMLYNMPTRRPKERPRHLALKVKYPSSNDWEIAYVDRDICPFLIGLPLYPLPSALTGKQTNEVSGSATREFWLRGGGFWQDRDSHLQWLCNILGAVQVMPMAEVQTDPFCLTLAKIAHAFTAAELGNGGFKPFLTEMVRHRDVSRCSELIGGGRGNEMPSEAVHEIKFDEEAASKGLIVVFVRLLAVLGAPTYSVVSGTTN</sequence>
<organism evidence="2 3">
    <name type="scientific">Rhodopseudomonas palustris</name>
    <dbReference type="NCBI Taxonomy" id="1076"/>
    <lineage>
        <taxon>Bacteria</taxon>
        <taxon>Pseudomonadati</taxon>
        <taxon>Pseudomonadota</taxon>
        <taxon>Alphaproteobacteria</taxon>
        <taxon>Hyphomicrobiales</taxon>
        <taxon>Nitrobacteraceae</taxon>
        <taxon>Rhodopseudomonas</taxon>
    </lineage>
</organism>
<comment type="caution">
    <text evidence="2">The sequence shown here is derived from an EMBL/GenBank/DDBJ whole genome shotgun (WGS) entry which is preliminary data.</text>
</comment>
<accession>A0A933RT39</accession>
<dbReference type="AlphaFoldDB" id="A0A933RT39"/>
<proteinExistence type="predicted"/>
<reference evidence="2" key="1">
    <citation type="submission" date="2020-07" db="EMBL/GenBank/DDBJ databases">
        <title>Huge and variable diversity of episymbiotic CPR bacteria and DPANN archaea in groundwater ecosystems.</title>
        <authorList>
            <person name="He C.Y."/>
            <person name="Keren R."/>
            <person name="Whittaker M."/>
            <person name="Farag I.F."/>
            <person name="Doudna J."/>
            <person name="Cate J.H.D."/>
            <person name="Banfield J.F."/>
        </authorList>
    </citation>
    <scope>NUCLEOTIDE SEQUENCE</scope>
    <source>
        <strain evidence="2">NC_groundwater_1818_Pr3_B-0.1um_66_35</strain>
    </source>
</reference>
<evidence type="ECO:0000313" key="3">
    <source>
        <dbReference type="Proteomes" id="UP000782519"/>
    </source>
</evidence>
<dbReference type="EMBL" id="JACRJB010000005">
    <property type="protein sequence ID" value="MBI5128096.1"/>
    <property type="molecule type" value="Genomic_DNA"/>
</dbReference>
<name>A0A933RT39_RHOPL</name>
<dbReference type="InterPro" id="IPR029471">
    <property type="entry name" value="HNH_5"/>
</dbReference>
<dbReference type="Proteomes" id="UP000782519">
    <property type="component" value="Unassembled WGS sequence"/>
</dbReference>
<gene>
    <name evidence="2" type="ORF">HZA66_01520</name>
</gene>
<evidence type="ECO:0000313" key="2">
    <source>
        <dbReference type="EMBL" id="MBI5128096.1"/>
    </source>
</evidence>
<protein>
    <recommendedName>
        <fullName evidence="1">HNH endonuclease 5 domain-containing protein</fullName>
    </recommendedName>
</protein>
<dbReference type="Pfam" id="PF14279">
    <property type="entry name" value="HNH_5"/>
    <property type="match status" value="1"/>
</dbReference>
<evidence type="ECO:0000259" key="1">
    <source>
        <dbReference type="Pfam" id="PF14279"/>
    </source>
</evidence>